<dbReference type="AlphaFoldDB" id="A0A8B5VY65"/>
<dbReference type="EMBL" id="PDXQ01000002">
    <property type="protein sequence ID" value="TRZ28928.1"/>
    <property type="molecule type" value="Genomic_DNA"/>
</dbReference>
<reference evidence="4 5" key="1">
    <citation type="submission" date="2017-10" db="EMBL/GenBank/DDBJ databases">
        <title>FDA dAtabase for Regulatory Grade micrObial Sequences (FDA-ARGOS): Supporting development and validation of Infectious Disease Dx tests.</title>
        <authorList>
            <person name="Campos J."/>
            <person name="Goldberg B."/>
            <person name="Tallon L.J."/>
            <person name="Sadzewicz L."/>
            <person name="Sengamalay N."/>
            <person name="Ott S."/>
            <person name="Godinez A."/>
            <person name="Nagaraj S."/>
            <person name="Vyas G."/>
            <person name="Aluvathingal J."/>
            <person name="Nadendla S."/>
            <person name="Geyer C."/>
            <person name="Nandy P."/>
            <person name="Hobson J."/>
            <person name="Sichtig H."/>
        </authorList>
    </citation>
    <scope>NUCLEOTIDE SEQUENCE [LARGE SCALE GENOMIC DNA]</scope>
    <source>
        <strain evidence="4 5">FDAARGOS_185</strain>
    </source>
</reference>
<feature type="chain" id="PRO_5032429922" evidence="2">
    <location>
        <begin position="26"/>
        <end position="219"/>
    </location>
</feature>
<dbReference type="InterPro" id="IPR027994">
    <property type="entry name" value="WxL_dom"/>
</dbReference>
<feature type="domain" description="WxL" evidence="3">
    <location>
        <begin position="30"/>
        <end position="218"/>
    </location>
</feature>
<sequence length="219" mass="23086">MKKTIVTTAALGLLALSATSTTVFATDFTENTNKTDVTFTAGSGEDVDPIVPDDTHDDDPGTGGTGALSIPYASNITFGQQEIRQGDTDYFAMNQKPHVQVNDTRGGAKGWTLGVTISPFVGENGKELTGAKMSLANGKVVTKDNESVAPKMANDFFELSDEYQDVMLAKEGQGAGGFAAVFEGQDGQNENVKLHVPRAGLEAQSYTADLTWVLTDAPA</sequence>
<protein>
    <submittedName>
        <fullName evidence="4">WxL domain-containing protein</fullName>
    </submittedName>
</protein>
<gene>
    <name evidence="4" type="ORF">AUF17_19705</name>
</gene>
<proteinExistence type="predicted"/>
<dbReference type="RefSeq" id="WP_016178599.1">
    <property type="nucleotide sequence ID" value="NZ_CAXOGR010000014.1"/>
</dbReference>
<name>A0A8B5VY65_ENTAV</name>
<dbReference type="Pfam" id="PF13731">
    <property type="entry name" value="WxL"/>
    <property type="match status" value="1"/>
</dbReference>
<comment type="caution">
    <text evidence="4">The sequence shown here is derived from an EMBL/GenBank/DDBJ whole genome shotgun (WGS) entry which is preliminary data.</text>
</comment>
<accession>A0A8B5VY65</accession>
<evidence type="ECO:0000256" key="2">
    <source>
        <dbReference type="SAM" id="SignalP"/>
    </source>
</evidence>
<feature type="signal peptide" evidence="2">
    <location>
        <begin position="1"/>
        <end position="25"/>
    </location>
</feature>
<dbReference type="Proteomes" id="UP000316316">
    <property type="component" value="Unassembled WGS sequence"/>
</dbReference>
<feature type="region of interest" description="Disordered" evidence="1">
    <location>
        <begin position="36"/>
        <end position="65"/>
    </location>
</feature>
<organism evidence="4 5">
    <name type="scientific">Enterococcus avium</name>
    <name type="common">Streptococcus avium</name>
    <dbReference type="NCBI Taxonomy" id="33945"/>
    <lineage>
        <taxon>Bacteria</taxon>
        <taxon>Bacillati</taxon>
        <taxon>Bacillota</taxon>
        <taxon>Bacilli</taxon>
        <taxon>Lactobacillales</taxon>
        <taxon>Enterococcaceae</taxon>
        <taxon>Enterococcus</taxon>
    </lineage>
</organism>
<evidence type="ECO:0000259" key="3">
    <source>
        <dbReference type="Pfam" id="PF13731"/>
    </source>
</evidence>
<evidence type="ECO:0000256" key="1">
    <source>
        <dbReference type="SAM" id="MobiDB-lite"/>
    </source>
</evidence>
<evidence type="ECO:0000313" key="5">
    <source>
        <dbReference type="Proteomes" id="UP000316316"/>
    </source>
</evidence>
<evidence type="ECO:0000313" key="4">
    <source>
        <dbReference type="EMBL" id="TRZ28928.1"/>
    </source>
</evidence>
<keyword evidence="2" id="KW-0732">Signal</keyword>